<gene>
    <name evidence="1" type="ORF">FHR34_008136</name>
</gene>
<dbReference type="Proteomes" id="UP000540506">
    <property type="component" value="Unassembled WGS sequence"/>
</dbReference>
<sequence>MNTNDSTAAHTLTATSANDFVTLAATITGCQLYTLARHWTANEPTPAAQCRAWDLTGDTQAAHLWDTTRDRILSRVYWTAPISDGMTAMSTAALAVAARQQLTAEEYAALVGPWELLAGPIG</sequence>
<proteinExistence type="predicted"/>
<name>A0A7W7VZP7_KITKI</name>
<organism evidence="1 2">
    <name type="scientific">Kitasatospora kifunensis</name>
    <name type="common">Streptomyces kifunensis</name>
    <dbReference type="NCBI Taxonomy" id="58351"/>
    <lineage>
        <taxon>Bacteria</taxon>
        <taxon>Bacillati</taxon>
        <taxon>Actinomycetota</taxon>
        <taxon>Actinomycetes</taxon>
        <taxon>Kitasatosporales</taxon>
        <taxon>Streptomycetaceae</taxon>
        <taxon>Kitasatospora</taxon>
    </lineage>
</organism>
<evidence type="ECO:0000313" key="1">
    <source>
        <dbReference type="EMBL" id="MBB4929037.1"/>
    </source>
</evidence>
<reference evidence="1 2" key="1">
    <citation type="submission" date="2020-08" db="EMBL/GenBank/DDBJ databases">
        <title>Sequencing the genomes of 1000 actinobacteria strains.</title>
        <authorList>
            <person name="Klenk H.-P."/>
        </authorList>
    </citation>
    <scope>NUCLEOTIDE SEQUENCE [LARGE SCALE GENOMIC DNA]</scope>
    <source>
        <strain evidence="1 2">DSM 41654</strain>
    </source>
</reference>
<dbReference type="AlphaFoldDB" id="A0A7W7VZP7"/>
<keyword evidence="2" id="KW-1185">Reference proteome</keyword>
<evidence type="ECO:0000313" key="2">
    <source>
        <dbReference type="Proteomes" id="UP000540506"/>
    </source>
</evidence>
<dbReference type="RefSeq" id="WP_184946968.1">
    <property type="nucleotide sequence ID" value="NZ_JACHJV010000004.1"/>
</dbReference>
<comment type="caution">
    <text evidence="1">The sequence shown here is derived from an EMBL/GenBank/DDBJ whole genome shotgun (WGS) entry which is preliminary data.</text>
</comment>
<accession>A0A7W7VZP7</accession>
<protein>
    <submittedName>
        <fullName evidence="1">Uncharacterized protein</fullName>
    </submittedName>
</protein>
<dbReference type="EMBL" id="JACHJV010000004">
    <property type="protein sequence ID" value="MBB4929037.1"/>
    <property type="molecule type" value="Genomic_DNA"/>
</dbReference>